<evidence type="ECO:0000256" key="1">
    <source>
        <dbReference type="SAM" id="MobiDB-lite"/>
    </source>
</evidence>
<sequence length="440" mass="47061">MNQPERPDSTWNDPKGATRRVAPLVLLALMAACGSGSEPDAAAGRGASEPPAYNPDGKGTIDLGGVDPVPGTPGAGLLEVIHPDIEERPLYKEFGDVPFGTDLEWATVLGNTGTAPVVITSAQAACGCTRFMDYTVTDAEGNRPAYPTAFSIDANKDLATVPAGGTILIRMKLMTKFSKPNQRKLALMRLSTDSVARPYLTFEVGFNPTRAFVFAPDRANLLNAPFSSGKSERTKILVDRGGNPGRVLGVLSTPEGIEAELVTETFGGEYVWYVNVTVPPLSPLGPIRGEVILKTTDENGDGEEGRLELPVVALVVPDVVATPNLAMLRAFDRTKGKEFTGRIAALVPGARIKIESAQLDSVNAEKFEVSYEPVKPFDDGRAIEWSYTIKVLPDHPHGFLSGDLVLKLEESFGGLPETAPQNELRIPLSGNARDPEPENS</sequence>
<gene>
    <name evidence="2" type="ORF">Poly30_30900</name>
</gene>
<evidence type="ECO:0008006" key="4">
    <source>
        <dbReference type="Google" id="ProtNLM"/>
    </source>
</evidence>
<dbReference type="AlphaFoldDB" id="A0A518ETZ3"/>
<dbReference type="EMBL" id="CP036434">
    <property type="protein sequence ID" value="QDV07564.1"/>
    <property type="molecule type" value="Genomic_DNA"/>
</dbReference>
<evidence type="ECO:0000313" key="2">
    <source>
        <dbReference type="EMBL" id="QDV07564.1"/>
    </source>
</evidence>
<accession>A0A518ETZ3</accession>
<keyword evidence="3" id="KW-1185">Reference proteome</keyword>
<dbReference type="InterPro" id="IPR011467">
    <property type="entry name" value="DUF1573"/>
</dbReference>
<dbReference type="Pfam" id="PF07610">
    <property type="entry name" value="DUF1573"/>
    <property type="match status" value="1"/>
</dbReference>
<feature type="region of interest" description="Disordered" evidence="1">
    <location>
        <begin position="416"/>
        <end position="440"/>
    </location>
</feature>
<protein>
    <recommendedName>
        <fullName evidence="4">DUF1573 domain-containing protein</fullName>
    </recommendedName>
</protein>
<evidence type="ECO:0000313" key="3">
    <source>
        <dbReference type="Proteomes" id="UP000320390"/>
    </source>
</evidence>
<proteinExistence type="predicted"/>
<dbReference type="OrthoDB" id="273711at2"/>
<dbReference type="PROSITE" id="PS51257">
    <property type="entry name" value="PROKAR_LIPOPROTEIN"/>
    <property type="match status" value="1"/>
</dbReference>
<name>A0A518ETZ3_9BACT</name>
<organism evidence="2 3">
    <name type="scientific">Saltatorellus ferox</name>
    <dbReference type="NCBI Taxonomy" id="2528018"/>
    <lineage>
        <taxon>Bacteria</taxon>
        <taxon>Pseudomonadati</taxon>
        <taxon>Planctomycetota</taxon>
        <taxon>Planctomycetia</taxon>
        <taxon>Planctomycetia incertae sedis</taxon>
        <taxon>Saltatorellus</taxon>
    </lineage>
</organism>
<dbReference type="Proteomes" id="UP000320390">
    <property type="component" value="Chromosome"/>
</dbReference>
<feature type="region of interest" description="Disordered" evidence="1">
    <location>
        <begin position="38"/>
        <end position="61"/>
    </location>
</feature>
<dbReference type="RefSeq" id="WP_145198699.1">
    <property type="nucleotide sequence ID" value="NZ_CP036434.1"/>
</dbReference>
<reference evidence="2 3" key="1">
    <citation type="submission" date="2019-02" db="EMBL/GenBank/DDBJ databases">
        <title>Deep-cultivation of Planctomycetes and their phenomic and genomic characterization uncovers novel biology.</title>
        <authorList>
            <person name="Wiegand S."/>
            <person name="Jogler M."/>
            <person name="Boedeker C."/>
            <person name="Pinto D."/>
            <person name="Vollmers J."/>
            <person name="Rivas-Marin E."/>
            <person name="Kohn T."/>
            <person name="Peeters S.H."/>
            <person name="Heuer A."/>
            <person name="Rast P."/>
            <person name="Oberbeckmann S."/>
            <person name="Bunk B."/>
            <person name="Jeske O."/>
            <person name="Meyerdierks A."/>
            <person name="Storesund J.E."/>
            <person name="Kallscheuer N."/>
            <person name="Luecker S."/>
            <person name="Lage O.M."/>
            <person name="Pohl T."/>
            <person name="Merkel B.J."/>
            <person name="Hornburger P."/>
            <person name="Mueller R.-W."/>
            <person name="Bruemmer F."/>
            <person name="Labrenz M."/>
            <person name="Spormann A.M."/>
            <person name="Op den Camp H."/>
            <person name="Overmann J."/>
            <person name="Amann R."/>
            <person name="Jetten M.S.M."/>
            <person name="Mascher T."/>
            <person name="Medema M.H."/>
            <person name="Devos D.P."/>
            <person name="Kaster A.-K."/>
            <person name="Ovreas L."/>
            <person name="Rohde M."/>
            <person name="Galperin M.Y."/>
            <person name="Jogler C."/>
        </authorList>
    </citation>
    <scope>NUCLEOTIDE SEQUENCE [LARGE SCALE GENOMIC DNA]</scope>
    <source>
        <strain evidence="2 3">Poly30</strain>
    </source>
</reference>